<dbReference type="GO" id="GO:0006351">
    <property type="term" value="P:DNA-templated transcription"/>
    <property type="evidence" value="ECO:0007669"/>
    <property type="project" value="InterPro"/>
</dbReference>
<comment type="caution">
    <text evidence="2">The sequence shown here is derived from an EMBL/GenBank/DDBJ whole genome shotgun (WGS) entry which is preliminary data.</text>
</comment>
<evidence type="ECO:0000259" key="1">
    <source>
        <dbReference type="Pfam" id="PF00680"/>
    </source>
</evidence>
<dbReference type="Pfam" id="PF00680">
    <property type="entry name" value="RdRP_1"/>
    <property type="match status" value="1"/>
</dbReference>
<dbReference type="InterPro" id="IPR001205">
    <property type="entry name" value="RNA-dir_pol_C"/>
</dbReference>
<organism evidence="2">
    <name type="scientific">viral metagenome</name>
    <dbReference type="NCBI Taxonomy" id="1070528"/>
    <lineage>
        <taxon>unclassified sequences</taxon>
        <taxon>metagenomes</taxon>
        <taxon>organismal metagenomes</taxon>
    </lineage>
</organism>
<dbReference type="AlphaFoldDB" id="A0A2V0RAR9"/>
<feature type="domain" description="RNA-directed RNA polymerase C-terminal" evidence="1">
    <location>
        <begin position="194"/>
        <end position="420"/>
    </location>
</feature>
<dbReference type="GO" id="GO:0003723">
    <property type="term" value="F:RNA binding"/>
    <property type="evidence" value="ECO:0007669"/>
    <property type="project" value="InterPro"/>
</dbReference>
<name>A0A2V0RAR9_9ZZZZ</name>
<reference evidence="2" key="1">
    <citation type="submission" date="2017-04" db="EMBL/GenBank/DDBJ databases">
        <title>Unveiling RNA virosphere associated with marine microorganisms.</title>
        <authorList>
            <person name="Urayama S."/>
            <person name="Takaki Y."/>
            <person name="Nishi S."/>
            <person name="Yoshida Y."/>
            <person name="Deguchi S."/>
            <person name="Takai K."/>
            <person name="Nunoura T."/>
        </authorList>
    </citation>
    <scope>NUCLEOTIDE SEQUENCE</scope>
</reference>
<accession>A0A2V0RAR9</accession>
<dbReference type="InterPro" id="IPR043502">
    <property type="entry name" value="DNA/RNA_pol_sf"/>
</dbReference>
<protein>
    <submittedName>
        <fullName evidence="2">RdRp</fullName>
    </submittedName>
</protein>
<sequence>MRSYENNLLSSRNMPILNGLSFVTEMDAVGFRSVERHLIKSRDGSDREVESTLMFNTTPSSKQSAAIDILSPLFDDEDKQWLANLESDELSKIRPFSKVAPFADVRKGYQDAFFRPSDLKLNIKSCKMATRRVQSLLRPNGLRKSSILSVLDETNMKTQWGLPYYISRPDSDQVAQYVNLAESDLSKGRLTRYPCISGTRMQITKIGQPLKQRLVWMYPHHVVLLESQYSLPLMKALRDHCFEFASQAGPDSTDRAMDKVFKFSQVNNSEMISLDFPEFDQKIKRPIVDEIFDCISFWFVGDDHYFLDHLKEYFLTCDLLTPLGLWEGRDGGIPSGSAFTSVVGTLCHIWIKEYILIRTGRKFPNGISLHAGDDGVWCIPGLTLDDVKNGFLELNIAFNPEKFVYSKIYAVFLQRHYHQSYKVNGKVVGVRIFTRSFATMCHFERPVGPGWNKYLESVRWIAQLENLKYHPCFKQIIISMCKLDKLGLGTRAPGGVSGLFKLAGGTKEIESKLSSFMWLPNQAYGKVVDSELQVVKTLAELVRRGEIEVNRGGMSQTNT</sequence>
<evidence type="ECO:0000313" key="2">
    <source>
        <dbReference type="EMBL" id="GBH22436.1"/>
    </source>
</evidence>
<dbReference type="GO" id="GO:0003968">
    <property type="term" value="F:RNA-directed RNA polymerase activity"/>
    <property type="evidence" value="ECO:0007669"/>
    <property type="project" value="InterPro"/>
</dbReference>
<dbReference type="EMBL" id="BDQB01000296">
    <property type="protein sequence ID" value="GBH22436.1"/>
    <property type="molecule type" value="Genomic_RNA"/>
</dbReference>
<dbReference type="SUPFAM" id="SSF56672">
    <property type="entry name" value="DNA/RNA polymerases"/>
    <property type="match status" value="1"/>
</dbReference>
<proteinExistence type="predicted"/>